<keyword evidence="2" id="KW-1185">Reference proteome</keyword>
<accession>A0A1H7YQX8</accession>
<name>A0A1H7YQX8_9BACT</name>
<dbReference type="AlphaFoldDB" id="A0A1H7YQX8"/>
<dbReference type="SUPFAM" id="SSF47598">
    <property type="entry name" value="Ribbon-helix-helix"/>
    <property type="match status" value="1"/>
</dbReference>
<protein>
    <recommendedName>
        <fullName evidence="3">Antitoxin</fullName>
    </recommendedName>
</protein>
<evidence type="ECO:0000313" key="1">
    <source>
        <dbReference type="EMBL" id="SEM48264.1"/>
    </source>
</evidence>
<dbReference type="EMBL" id="FOBS01000017">
    <property type="protein sequence ID" value="SEM48264.1"/>
    <property type="molecule type" value="Genomic_DNA"/>
</dbReference>
<evidence type="ECO:0000313" key="2">
    <source>
        <dbReference type="Proteomes" id="UP000198744"/>
    </source>
</evidence>
<dbReference type="OrthoDB" id="5420897at2"/>
<dbReference type="STRING" id="43775.SAMN04489760_11770"/>
<dbReference type="RefSeq" id="WP_093883901.1">
    <property type="nucleotide sequence ID" value="NZ_FOBS01000017.1"/>
</dbReference>
<organism evidence="1 2">
    <name type="scientific">Syntrophus gentianae</name>
    <dbReference type="NCBI Taxonomy" id="43775"/>
    <lineage>
        <taxon>Bacteria</taxon>
        <taxon>Pseudomonadati</taxon>
        <taxon>Thermodesulfobacteriota</taxon>
        <taxon>Syntrophia</taxon>
        <taxon>Syntrophales</taxon>
        <taxon>Syntrophaceae</taxon>
        <taxon>Syntrophus</taxon>
    </lineage>
</organism>
<sequence length="85" mass="9694">MATMTLRGIDERLAVALKERARKEATSINAVMLKLLKESLGLEKEKRRVLYVDLDHLAGTWSAQDAAEFEKDTALFETVDEDLWK</sequence>
<dbReference type="Proteomes" id="UP000198744">
    <property type="component" value="Unassembled WGS sequence"/>
</dbReference>
<dbReference type="GO" id="GO:0006355">
    <property type="term" value="P:regulation of DNA-templated transcription"/>
    <property type="evidence" value="ECO:0007669"/>
    <property type="project" value="InterPro"/>
</dbReference>
<gene>
    <name evidence="1" type="ORF">SAMN04489760_11770</name>
</gene>
<evidence type="ECO:0008006" key="3">
    <source>
        <dbReference type="Google" id="ProtNLM"/>
    </source>
</evidence>
<dbReference type="InterPro" id="IPR010985">
    <property type="entry name" value="Ribbon_hlx_hlx"/>
</dbReference>
<proteinExistence type="predicted"/>
<reference evidence="1 2" key="1">
    <citation type="submission" date="2016-10" db="EMBL/GenBank/DDBJ databases">
        <authorList>
            <person name="de Groot N.N."/>
        </authorList>
    </citation>
    <scope>NUCLEOTIDE SEQUENCE [LARGE SCALE GENOMIC DNA]</scope>
    <source>
        <strain evidence="1 2">DSM 8423</strain>
    </source>
</reference>